<dbReference type="AlphaFoldDB" id="A0A2P4WZM9"/>
<keyword evidence="2" id="KW-1185">Reference proteome</keyword>
<gene>
    <name evidence="1" type="ORF">PHPALM_36561</name>
</gene>
<dbReference type="Proteomes" id="UP000237271">
    <property type="component" value="Unassembled WGS sequence"/>
</dbReference>
<evidence type="ECO:0000313" key="2">
    <source>
        <dbReference type="Proteomes" id="UP000237271"/>
    </source>
</evidence>
<dbReference type="EMBL" id="NCKW01020163">
    <property type="protein sequence ID" value="POM58751.1"/>
    <property type="molecule type" value="Genomic_DNA"/>
</dbReference>
<reference evidence="1 2" key="1">
    <citation type="journal article" date="2017" name="Genome Biol. Evol.">
        <title>Phytophthora megakarya and P. palmivora, closely related causal agents of cacao black pod rot, underwent increases in genome sizes and gene numbers by different mechanisms.</title>
        <authorList>
            <person name="Ali S.S."/>
            <person name="Shao J."/>
            <person name="Lary D.J."/>
            <person name="Kronmiller B."/>
            <person name="Shen D."/>
            <person name="Strem M.D."/>
            <person name="Amoako-Attah I."/>
            <person name="Akrofi A.Y."/>
            <person name="Begoude B.A."/>
            <person name="Ten Hoopen G.M."/>
            <person name="Coulibaly K."/>
            <person name="Kebe B.I."/>
            <person name="Melnick R.L."/>
            <person name="Guiltinan M.J."/>
            <person name="Tyler B.M."/>
            <person name="Meinhardt L.W."/>
            <person name="Bailey B.A."/>
        </authorList>
    </citation>
    <scope>NUCLEOTIDE SEQUENCE [LARGE SCALE GENOMIC DNA]</scope>
    <source>
        <strain evidence="2">sbr112.9</strain>
    </source>
</reference>
<organism evidence="1 2">
    <name type="scientific">Phytophthora palmivora</name>
    <dbReference type="NCBI Taxonomy" id="4796"/>
    <lineage>
        <taxon>Eukaryota</taxon>
        <taxon>Sar</taxon>
        <taxon>Stramenopiles</taxon>
        <taxon>Oomycota</taxon>
        <taxon>Peronosporomycetes</taxon>
        <taxon>Peronosporales</taxon>
        <taxon>Peronosporaceae</taxon>
        <taxon>Phytophthora</taxon>
    </lineage>
</organism>
<proteinExistence type="predicted"/>
<sequence length="126" mass="14541">MLPDFLDMLTVIEKSKVAKQGIPWVKVLLRQSLFPPKFWNVHGFANGVVARTNNPLERFNRELNAAFGAPHPSLPRFLQTVEDISRRRVQLRDNISRGRANPPLRVERWDLPCPVEFQDSQNEVVV</sequence>
<comment type="caution">
    <text evidence="1">The sequence shown here is derived from an EMBL/GenBank/DDBJ whole genome shotgun (WGS) entry which is preliminary data.</text>
</comment>
<evidence type="ECO:0000313" key="1">
    <source>
        <dbReference type="EMBL" id="POM58751.1"/>
    </source>
</evidence>
<dbReference type="OrthoDB" id="125853at2759"/>
<accession>A0A2P4WZM9</accession>
<name>A0A2P4WZM9_9STRA</name>
<protein>
    <submittedName>
        <fullName evidence="1">Uncharacterized protein</fullName>
    </submittedName>
</protein>